<accession>L7N1E4</accession>
<feature type="domain" description="Ig-like" evidence="6">
    <location>
        <begin position="354"/>
        <end position="408"/>
    </location>
</feature>
<dbReference type="GO" id="GO:0005886">
    <property type="term" value="C:plasma membrane"/>
    <property type="evidence" value="ECO:0007669"/>
    <property type="project" value="TreeGrafter"/>
</dbReference>
<evidence type="ECO:0000256" key="2">
    <source>
        <dbReference type="ARBA" id="ARBA00023180"/>
    </source>
</evidence>
<dbReference type="SUPFAM" id="SSF48726">
    <property type="entry name" value="Immunoglobulin"/>
    <property type="match status" value="3"/>
</dbReference>
<feature type="chain" id="PRO_5003982365" description="Ig-like domain-containing protein" evidence="5">
    <location>
        <begin position="35"/>
        <end position="411"/>
    </location>
</feature>
<protein>
    <recommendedName>
        <fullName evidence="6">Ig-like domain-containing protein</fullName>
    </recommendedName>
</protein>
<evidence type="ECO:0000256" key="5">
    <source>
        <dbReference type="SAM" id="SignalP"/>
    </source>
</evidence>
<reference evidence="7" key="3">
    <citation type="submission" date="2025-09" db="UniProtKB">
        <authorList>
            <consortium name="Ensembl"/>
        </authorList>
    </citation>
    <scope>IDENTIFICATION</scope>
</reference>
<dbReference type="EMBL" id="AAPE02055720">
    <property type="status" value="NOT_ANNOTATED_CDS"/>
    <property type="molecule type" value="Genomic_DNA"/>
</dbReference>
<dbReference type="InterPro" id="IPR007110">
    <property type="entry name" value="Ig-like_dom"/>
</dbReference>
<dbReference type="GO" id="GO:1990782">
    <property type="term" value="F:protein tyrosine kinase binding"/>
    <property type="evidence" value="ECO:0007669"/>
    <property type="project" value="TreeGrafter"/>
</dbReference>
<proteinExistence type="inferred from homology"/>
<dbReference type="PANTHER" id="PTHR44427">
    <property type="entry name" value="CARCINOEMBRYONIC ANTIGEN-RELATED CELL ADHESION MOLECULE 19"/>
    <property type="match status" value="1"/>
</dbReference>
<dbReference type="GeneTree" id="ENSGT01100000263479"/>
<dbReference type="PROSITE" id="PS50835">
    <property type="entry name" value="IG_LIKE"/>
    <property type="match status" value="2"/>
</dbReference>
<dbReference type="eggNOG" id="ENOG502RXPD">
    <property type="taxonomic scope" value="Eukaryota"/>
</dbReference>
<keyword evidence="3" id="KW-0393">Immunoglobulin domain</keyword>
<evidence type="ECO:0000256" key="4">
    <source>
        <dbReference type="ARBA" id="ARBA00038222"/>
    </source>
</evidence>
<dbReference type="Proteomes" id="UP000001074">
    <property type="component" value="Unassembled WGS sequence"/>
</dbReference>
<dbReference type="HOGENOM" id="CLU_024555_2_1_1"/>
<organism evidence="7 8">
    <name type="scientific">Myotis lucifugus</name>
    <name type="common">Little brown bat</name>
    <dbReference type="NCBI Taxonomy" id="59463"/>
    <lineage>
        <taxon>Eukaryota</taxon>
        <taxon>Metazoa</taxon>
        <taxon>Chordata</taxon>
        <taxon>Craniata</taxon>
        <taxon>Vertebrata</taxon>
        <taxon>Euteleostomi</taxon>
        <taxon>Mammalia</taxon>
        <taxon>Eutheria</taxon>
        <taxon>Laurasiatheria</taxon>
        <taxon>Chiroptera</taxon>
        <taxon>Yangochiroptera</taxon>
        <taxon>Vespertilionidae</taxon>
        <taxon>Myotis</taxon>
    </lineage>
</organism>
<dbReference type="STRING" id="59463.ENSMLUP00000006838"/>
<dbReference type="GO" id="GO:0002682">
    <property type="term" value="P:regulation of immune system process"/>
    <property type="evidence" value="ECO:0007669"/>
    <property type="project" value="TreeGrafter"/>
</dbReference>
<dbReference type="InterPro" id="IPR050831">
    <property type="entry name" value="CEA_cell_adhesion"/>
</dbReference>
<dbReference type="SMART" id="SM00408">
    <property type="entry name" value="IGc2"/>
    <property type="match status" value="2"/>
</dbReference>
<reference evidence="7" key="2">
    <citation type="submission" date="2025-08" db="UniProtKB">
        <authorList>
            <consortium name="Ensembl"/>
        </authorList>
    </citation>
    <scope>IDENTIFICATION</scope>
</reference>
<dbReference type="InterPro" id="IPR013106">
    <property type="entry name" value="Ig_V-set"/>
</dbReference>
<dbReference type="InterPro" id="IPR013783">
    <property type="entry name" value="Ig-like_fold"/>
</dbReference>
<dbReference type="GO" id="GO:0007165">
    <property type="term" value="P:signal transduction"/>
    <property type="evidence" value="ECO:0007669"/>
    <property type="project" value="TreeGrafter"/>
</dbReference>
<dbReference type="AlphaFoldDB" id="L7N1E4"/>
<keyword evidence="1 5" id="KW-0732">Signal</keyword>
<evidence type="ECO:0000313" key="8">
    <source>
        <dbReference type="Proteomes" id="UP000001074"/>
    </source>
</evidence>
<dbReference type="InParanoid" id="L7N1E4"/>
<comment type="similarity">
    <text evidence="4">Belongs to the immunoglobulin superfamily. CEA family.</text>
</comment>
<feature type="signal peptide" evidence="5">
    <location>
        <begin position="1"/>
        <end position="34"/>
    </location>
</feature>
<dbReference type="GO" id="GO:0009986">
    <property type="term" value="C:cell surface"/>
    <property type="evidence" value="ECO:0007669"/>
    <property type="project" value="TreeGrafter"/>
</dbReference>
<dbReference type="InterPro" id="IPR003599">
    <property type="entry name" value="Ig_sub"/>
</dbReference>
<evidence type="ECO:0000259" key="6">
    <source>
        <dbReference type="PROSITE" id="PS50835"/>
    </source>
</evidence>
<dbReference type="Pfam" id="PF07686">
    <property type="entry name" value="V-set"/>
    <property type="match status" value="1"/>
</dbReference>
<keyword evidence="8" id="KW-1185">Reference proteome</keyword>
<dbReference type="SMART" id="SM00409">
    <property type="entry name" value="IG"/>
    <property type="match status" value="3"/>
</dbReference>
<feature type="domain" description="Ig-like" evidence="6">
    <location>
        <begin position="144"/>
        <end position="225"/>
    </location>
</feature>
<dbReference type="InterPro" id="IPR003598">
    <property type="entry name" value="Ig_sub2"/>
</dbReference>
<dbReference type="PANTHER" id="PTHR44427:SF1">
    <property type="entry name" value="CARCINOEMBRYONIC ANTIGEN-RELATED CELL ADHESION MOLECULE 1"/>
    <property type="match status" value="1"/>
</dbReference>
<evidence type="ECO:0000256" key="3">
    <source>
        <dbReference type="ARBA" id="ARBA00023319"/>
    </source>
</evidence>
<reference evidence="7 8" key="1">
    <citation type="journal article" date="2011" name="Nature">
        <title>A high-resolution map of human evolutionary constraint using 29 mammals.</title>
        <authorList>
            <person name="Lindblad-Toh K."/>
            <person name="Garber M."/>
            <person name="Zuk O."/>
            <person name="Lin M.F."/>
            <person name="Parker B.J."/>
            <person name="Washietl S."/>
            <person name="Kheradpour P."/>
            <person name="Ernst J."/>
            <person name="Jordan G."/>
            <person name="Mauceli E."/>
            <person name="Ward L.D."/>
            <person name="Lowe C.B."/>
            <person name="Holloway A.K."/>
            <person name="Clamp M."/>
            <person name="Gnerre S."/>
            <person name="Alfoldi J."/>
            <person name="Beal K."/>
            <person name="Chang J."/>
            <person name="Clawson H."/>
            <person name="Cuff J."/>
            <person name="Di Palma F."/>
            <person name="Fitzgerald S."/>
            <person name="Flicek P."/>
            <person name="Guttman M."/>
            <person name="Hubisz M.J."/>
            <person name="Jaffe D.B."/>
            <person name="Jungreis I."/>
            <person name="Kent W.J."/>
            <person name="Kostka D."/>
            <person name="Lara M."/>
            <person name="Martins A.L."/>
            <person name="Massingham T."/>
            <person name="Moltke I."/>
            <person name="Raney B.J."/>
            <person name="Rasmussen M.D."/>
            <person name="Robinson J."/>
            <person name="Stark A."/>
            <person name="Vilella A.J."/>
            <person name="Wen J."/>
            <person name="Xie X."/>
            <person name="Zody M.C."/>
            <person name="Baldwin J."/>
            <person name="Bloom T."/>
            <person name="Chin C.W."/>
            <person name="Heiman D."/>
            <person name="Nicol R."/>
            <person name="Nusbaum C."/>
            <person name="Young S."/>
            <person name="Wilkinson J."/>
            <person name="Worley K.C."/>
            <person name="Kovar C.L."/>
            <person name="Muzny D.M."/>
            <person name="Gibbs R.A."/>
            <person name="Cree A."/>
            <person name="Dihn H.H."/>
            <person name="Fowler G."/>
            <person name="Jhangiani S."/>
            <person name="Joshi V."/>
            <person name="Lee S."/>
            <person name="Lewis L.R."/>
            <person name="Nazareth L.V."/>
            <person name="Okwuonu G."/>
            <person name="Santibanez J."/>
            <person name="Warren W.C."/>
            <person name="Mardis E.R."/>
            <person name="Weinstock G.M."/>
            <person name="Wilson R.K."/>
            <person name="Delehaunty K."/>
            <person name="Dooling D."/>
            <person name="Fronik C."/>
            <person name="Fulton L."/>
            <person name="Fulton B."/>
            <person name="Graves T."/>
            <person name="Minx P."/>
            <person name="Sodergren E."/>
            <person name="Birney E."/>
            <person name="Margulies E.H."/>
            <person name="Herrero J."/>
            <person name="Green E.D."/>
            <person name="Haussler D."/>
            <person name="Siepel A."/>
            <person name="Goldman N."/>
            <person name="Pollard K.S."/>
            <person name="Pedersen J.S."/>
            <person name="Lander E.S."/>
            <person name="Kellis M."/>
        </authorList>
    </citation>
    <scope>NUCLEOTIDE SEQUENCE [LARGE SCALE GENOMIC DNA]</scope>
</reference>
<dbReference type="Pfam" id="PF13927">
    <property type="entry name" value="Ig_3"/>
    <property type="match status" value="1"/>
</dbReference>
<keyword evidence="2" id="KW-0325">Glycoprotein</keyword>
<dbReference type="Ensembl" id="ENSMLUT00000007489.2">
    <property type="protein sequence ID" value="ENSMLUP00000006838.2"/>
    <property type="gene ID" value="ENSMLUG00000023061.1"/>
</dbReference>
<dbReference type="InterPro" id="IPR036179">
    <property type="entry name" value="Ig-like_dom_sf"/>
</dbReference>
<evidence type="ECO:0000256" key="1">
    <source>
        <dbReference type="ARBA" id="ARBA00022729"/>
    </source>
</evidence>
<evidence type="ECO:0000313" key="7">
    <source>
        <dbReference type="Ensembl" id="ENSMLUP00000006838.2"/>
    </source>
</evidence>
<sequence length="411" mass="45977">MDSLSAPICRGPIPWQGLLLTVSLLNFCCLPTTAQLAVVSTNAAEGQDVILHIRNMPPDVRGFVWYRGEGENYKHHIAFLGMFLSYRTGPAYSGREQVNFDGSLQIKGVIQKDTGNYTLVAYLPDYIKEIGFGRLNVYKPVREPTLEASNTKVLEHMDSVVLTCCTQADNIQWFFKGLNLLLTERMKLSSNDTALTMREDAGNYQCEVSNPISCAKSVRVKLDVTCGQNKGAIIPSSFYQAKILHIKVSSFPASLLTRHPQQHLTLVRVTFCDSTGKSSVVSPEVSQSTFHSSNINATFSVVTNTRKNIQQIIGARLKSIIKELIKAHERKILPDDESLVFSQSPHSSVILTQWFFNNMTLMEQQSMKLSWSNRTLTIEPVRREDAGNYQCEVSNHISSAESEAVELDVKY</sequence>
<name>L7N1E4_MYOLU</name>
<dbReference type="Gene3D" id="2.60.40.10">
    <property type="entry name" value="Immunoglobulins"/>
    <property type="match status" value="3"/>
</dbReference>